<comment type="subcellular location">
    <subcellularLocation>
        <location evidence="1">Chromosome</location>
        <location evidence="1">Centromere</location>
    </subcellularLocation>
</comment>
<feature type="compositionally biased region" description="Basic residues" evidence="10">
    <location>
        <begin position="215"/>
        <end position="224"/>
    </location>
</feature>
<evidence type="ECO:0000256" key="7">
    <source>
        <dbReference type="ARBA" id="ARBA00023306"/>
    </source>
</evidence>
<dbReference type="Pfam" id="PF07558">
    <property type="entry name" value="Shugoshin_N"/>
    <property type="match status" value="1"/>
</dbReference>
<dbReference type="eggNOG" id="ENOG502QSMK">
    <property type="taxonomic scope" value="Eukaryota"/>
</dbReference>
<dbReference type="GO" id="GO:0045132">
    <property type="term" value="P:meiotic chromosome segregation"/>
    <property type="evidence" value="ECO:0007669"/>
    <property type="project" value="InterPro"/>
</dbReference>
<feature type="region of interest" description="Disordered" evidence="10">
    <location>
        <begin position="1"/>
        <end position="41"/>
    </location>
</feature>
<keyword evidence="4" id="KW-0132">Cell division</keyword>
<keyword evidence="6 9" id="KW-0175">Coiled coil</keyword>
<dbReference type="GeneID" id="14496274"/>
<dbReference type="InterPro" id="IPR011515">
    <property type="entry name" value="Shugoshin_C"/>
</dbReference>
<dbReference type="InParanoid" id="I2H446"/>
<evidence type="ECO:0000256" key="10">
    <source>
        <dbReference type="SAM" id="MobiDB-lite"/>
    </source>
</evidence>
<evidence type="ECO:0000256" key="4">
    <source>
        <dbReference type="ARBA" id="ARBA00022618"/>
    </source>
</evidence>
<keyword evidence="5" id="KW-0159">Chromosome partition</keyword>
<keyword evidence="7" id="KW-0131">Cell cycle</keyword>
<evidence type="ECO:0000313" key="13">
    <source>
        <dbReference type="EMBL" id="CCH61148.1"/>
    </source>
</evidence>
<feature type="domain" description="Shugoshin C-terminal" evidence="11">
    <location>
        <begin position="429"/>
        <end position="451"/>
    </location>
</feature>
<keyword evidence="14" id="KW-1185">Reference proteome</keyword>
<evidence type="ECO:0000259" key="12">
    <source>
        <dbReference type="Pfam" id="PF07558"/>
    </source>
</evidence>
<evidence type="ECO:0000256" key="9">
    <source>
        <dbReference type="SAM" id="Coils"/>
    </source>
</evidence>
<feature type="compositionally biased region" description="Polar residues" evidence="10">
    <location>
        <begin position="519"/>
        <end position="537"/>
    </location>
</feature>
<reference evidence="13 14" key="1">
    <citation type="journal article" date="2011" name="Proc. Natl. Acad. Sci. U.S.A.">
        <title>Evolutionary erosion of yeast sex chromosomes by mating-type switching accidents.</title>
        <authorList>
            <person name="Gordon J.L."/>
            <person name="Armisen D."/>
            <person name="Proux-Wera E."/>
            <person name="Oheigeartaigh S.S."/>
            <person name="Byrne K.P."/>
            <person name="Wolfe K.H."/>
        </authorList>
    </citation>
    <scope>NUCLEOTIDE SEQUENCE [LARGE SCALE GENOMIC DNA]</scope>
    <source>
        <strain evidence="14">ATCC 34711 / CBS 6284 / DSM 70876 / NBRC 10599 / NRRL Y-10934 / UCD 77-7</strain>
    </source>
</reference>
<dbReference type="Proteomes" id="UP000002866">
    <property type="component" value="Chromosome 5"/>
</dbReference>
<keyword evidence="3" id="KW-0158">Chromosome</keyword>
<feature type="domain" description="Shugoshin N-terminal coiled-coil" evidence="12">
    <location>
        <begin position="63"/>
        <end position="105"/>
    </location>
</feature>
<feature type="compositionally biased region" description="Low complexity" evidence="10">
    <location>
        <begin position="13"/>
        <end position="41"/>
    </location>
</feature>
<dbReference type="KEGG" id="tbl:TBLA_0E00870"/>
<feature type="region of interest" description="Disordered" evidence="10">
    <location>
        <begin position="154"/>
        <end position="248"/>
    </location>
</feature>
<feature type="coiled-coil region" evidence="9">
    <location>
        <begin position="45"/>
        <end position="104"/>
    </location>
</feature>
<evidence type="ECO:0000256" key="5">
    <source>
        <dbReference type="ARBA" id="ARBA00022829"/>
    </source>
</evidence>
<evidence type="ECO:0000256" key="2">
    <source>
        <dbReference type="ARBA" id="ARBA00010845"/>
    </source>
</evidence>
<dbReference type="FunCoup" id="I2H446">
    <property type="interactions" value="191"/>
</dbReference>
<organism evidence="13 14">
    <name type="scientific">Henningerozyma blattae (strain ATCC 34711 / CBS 6284 / DSM 70876 / NBRC 10599 / NRRL Y-10934 / UCD 77-7)</name>
    <name type="common">Yeast</name>
    <name type="synonym">Tetrapisispora blattae</name>
    <dbReference type="NCBI Taxonomy" id="1071380"/>
    <lineage>
        <taxon>Eukaryota</taxon>
        <taxon>Fungi</taxon>
        <taxon>Dikarya</taxon>
        <taxon>Ascomycota</taxon>
        <taxon>Saccharomycotina</taxon>
        <taxon>Saccharomycetes</taxon>
        <taxon>Saccharomycetales</taxon>
        <taxon>Saccharomycetaceae</taxon>
        <taxon>Henningerozyma</taxon>
    </lineage>
</organism>
<evidence type="ECO:0000256" key="8">
    <source>
        <dbReference type="ARBA" id="ARBA00023328"/>
    </source>
</evidence>
<evidence type="ECO:0000256" key="6">
    <source>
        <dbReference type="ARBA" id="ARBA00023054"/>
    </source>
</evidence>
<evidence type="ECO:0000259" key="11">
    <source>
        <dbReference type="Pfam" id="PF07557"/>
    </source>
</evidence>
<dbReference type="STRING" id="1071380.I2H446"/>
<dbReference type="GO" id="GO:0000779">
    <property type="term" value="C:condensed chromosome, centromeric region"/>
    <property type="evidence" value="ECO:0007669"/>
    <property type="project" value="UniProtKB-ARBA"/>
</dbReference>
<sequence>MREKKQMSRIYRKNNSASNKNKSLSSGTSEHSISTSYSKQPSIQIQDIQDVIDLQEQKFRRYKDEYSQQNNELAKSNSALKLKINSMEKTINELIQENVLLRSNTSLKEMASKKYFNDQLTLLETGVIQRFEEIQHIINSFKKQCTDSQLKMVHNNKRPRSQSTSSSRGSIHFNESVQIRPIEPRTLQNDLLLGDRDNSNISTPIASEEEDATQIRKRKRRKSSRRDSIFIPQPPSNENTESEPNGIEDELISTPISNTETNLKTSIPIVESMPPTDDHDIIDNQASEQVYSAESLNFDNNINNDNFTFSNSLIETSIPEEIDHLNSIATSTELSPITNIPNSSKNSTGFKPKLPVFNDKDPIEEPNNNKEFQLETLSSPPTSLIPNKIKHSMKQNTLRRGKNSKRMVDEVMPTSDASIETDISTFNTRSRRTRSKPVNYKLPSLRSKMRRPSIQFVDATSSVDIHELEVSKRRETKNESKGVSSIRKEKRKSIRKKKVDEPIKMIESNEETTKREEPSGSQSGTVIPSESDNSQKSHIPNLVQSMVYVENITCNSSSSAYNSSSIIDDTMTAREQIPSLKVHIKTSILDSQNNLDLKMAETETPKKNVLTPKLALLKNTAVLKDITNIKSSRPSSSSSNIGNGKRKLNKRPIDGDIMGDGSDDVFNKNKDYLQCLDMLGTPISKPKTYRTQKKKSTEK</sequence>
<dbReference type="OMA" id="HQPKTYR"/>
<dbReference type="HOGENOM" id="CLU_019322_0_0_1"/>
<name>I2H446_HENB6</name>
<dbReference type="RefSeq" id="XP_004180667.1">
    <property type="nucleotide sequence ID" value="XM_004180619.1"/>
</dbReference>
<dbReference type="GO" id="GO:0005634">
    <property type="term" value="C:nucleus"/>
    <property type="evidence" value="ECO:0007669"/>
    <property type="project" value="InterPro"/>
</dbReference>
<dbReference type="GO" id="GO:0051301">
    <property type="term" value="P:cell division"/>
    <property type="evidence" value="ECO:0007669"/>
    <property type="project" value="UniProtKB-KW"/>
</dbReference>
<evidence type="ECO:0000256" key="1">
    <source>
        <dbReference type="ARBA" id="ARBA00004584"/>
    </source>
</evidence>
<feature type="region of interest" description="Disordered" evidence="10">
    <location>
        <begin position="472"/>
        <end position="537"/>
    </location>
</feature>
<accession>I2H446</accession>
<feature type="compositionally biased region" description="Low complexity" evidence="10">
    <location>
        <begin position="161"/>
        <end position="170"/>
    </location>
</feature>
<dbReference type="InterPro" id="IPR011516">
    <property type="entry name" value="Shugoshin_N"/>
</dbReference>
<keyword evidence="8" id="KW-0137">Centromere</keyword>
<dbReference type="OrthoDB" id="5394106at2759"/>
<dbReference type="AlphaFoldDB" id="I2H446"/>
<protein>
    <recommendedName>
        <fullName evidence="15">Shugoshin C-terminal domain-containing protein</fullName>
    </recommendedName>
</protein>
<feature type="compositionally biased region" description="Basic residues" evidence="10">
    <location>
        <begin position="488"/>
        <end position="497"/>
    </location>
</feature>
<dbReference type="Pfam" id="PF07557">
    <property type="entry name" value="Shugoshin_C"/>
    <property type="match status" value="1"/>
</dbReference>
<evidence type="ECO:0000256" key="3">
    <source>
        <dbReference type="ARBA" id="ARBA00022454"/>
    </source>
</evidence>
<gene>
    <name evidence="13" type="primary">TBLA0E00870</name>
    <name evidence="13" type="ORF">TBLA_0E00870</name>
</gene>
<dbReference type="EMBL" id="HE806320">
    <property type="protein sequence ID" value="CCH61148.1"/>
    <property type="molecule type" value="Genomic_DNA"/>
</dbReference>
<evidence type="ECO:0008006" key="15">
    <source>
        <dbReference type="Google" id="ProtNLM"/>
    </source>
</evidence>
<evidence type="ECO:0000313" key="14">
    <source>
        <dbReference type="Proteomes" id="UP000002866"/>
    </source>
</evidence>
<proteinExistence type="inferred from homology"/>
<comment type="similarity">
    <text evidence="2">Belongs to the shugoshin family.</text>
</comment>
<feature type="region of interest" description="Disordered" evidence="10">
    <location>
        <begin position="628"/>
        <end position="661"/>
    </location>
</feature>